<proteinExistence type="predicted"/>
<reference evidence="2 3" key="2">
    <citation type="journal article" date="2017" name="Nature">
        <title>The Apostasia genome and the evolution of orchids.</title>
        <authorList>
            <person name="Zhang G.Q."/>
            <person name="Liu K.W."/>
            <person name="Li Z."/>
            <person name="Lohaus R."/>
            <person name="Hsiao Y.Y."/>
            <person name="Niu S.C."/>
            <person name="Wang J.Y."/>
            <person name="Lin Y.C."/>
            <person name="Xu Q."/>
            <person name="Chen L.J."/>
            <person name="Yoshida K."/>
            <person name="Fujiwara S."/>
            <person name="Wang Z.W."/>
            <person name="Zhang Y.Q."/>
            <person name="Mitsuda N."/>
            <person name="Wang M."/>
            <person name="Liu G.H."/>
            <person name="Pecoraro L."/>
            <person name="Huang H.X."/>
            <person name="Xiao X.J."/>
            <person name="Lin M."/>
            <person name="Wu X.Y."/>
            <person name="Wu W.L."/>
            <person name="Chen Y.Y."/>
            <person name="Chang S.B."/>
            <person name="Sakamoto S."/>
            <person name="Ohme-Takagi M."/>
            <person name="Yagi M."/>
            <person name="Zeng S.J."/>
            <person name="Shen C.Y."/>
            <person name="Yeh C.M."/>
            <person name="Luo Y.B."/>
            <person name="Tsai W.C."/>
            <person name="Van de Peer Y."/>
            <person name="Liu Z.J."/>
        </authorList>
    </citation>
    <scope>NUCLEOTIDE SEQUENCE [LARGE SCALE GENOMIC DNA]</scope>
    <source>
        <tissue evidence="2">The whole plant</tissue>
    </source>
</reference>
<evidence type="ECO:0000256" key="1">
    <source>
        <dbReference type="SAM" id="MobiDB-lite"/>
    </source>
</evidence>
<keyword evidence="3" id="KW-1185">Reference proteome</keyword>
<organism evidence="2 3">
    <name type="scientific">Dendrobium catenatum</name>
    <dbReference type="NCBI Taxonomy" id="906689"/>
    <lineage>
        <taxon>Eukaryota</taxon>
        <taxon>Viridiplantae</taxon>
        <taxon>Streptophyta</taxon>
        <taxon>Embryophyta</taxon>
        <taxon>Tracheophyta</taxon>
        <taxon>Spermatophyta</taxon>
        <taxon>Magnoliopsida</taxon>
        <taxon>Liliopsida</taxon>
        <taxon>Asparagales</taxon>
        <taxon>Orchidaceae</taxon>
        <taxon>Epidendroideae</taxon>
        <taxon>Malaxideae</taxon>
        <taxon>Dendrobiinae</taxon>
        <taxon>Dendrobium</taxon>
    </lineage>
</organism>
<dbReference type="EMBL" id="KZ501987">
    <property type="protein sequence ID" value="PKU85204.1"/>
    <property type="molecule type" value="Genomic_DNA"/>
</dbReference>
<feature type="region of interest" description="Disordered" evidence="1">
    <location>
        <begin position="64"/>
        <end position="105"/>
    </location>
</feature>
<feature type="compositionally biased region" description="Polar residues" evidence="1">
    <location>
        <begin position="75"/>
        <end position="84"/>
    </location>
</feature>
<accession>A0A2I0XBE4</accession>
<dbReference type="Proteomes" id="UP000233837">
    <property type="component" value="Unassembled WGS sequence"/>
</dbReference>
<gene>
    <name evidence="2" type="ORF">MA16_Dca018254</name>
</gene>
<dbReference type="AlphaFoldDB" id="A0A2I0XBE4"/>
<evidence type="ECO:0000313" key="2">
    <source>
        <dbReference type="EMBL" id="PKU85204.1"/>
    </source>
</evidence>
<feature type="compositionally biased region" description="Basic and acidic residues" evidence="1">
    <location>
        <begin position="64"/>
        <end position="74"/>
    </location>
</feature>
<sequence length="212" mass="23901">MVPSTLHQCIKYQRDGIEHVIKGDLQPFSIQEIGIYEDAAYFVPKGSSSRSKLEIKFEEKMVRQKSNQKKEKGKNINQEMTQSSSEDDSDIFVLRPPNTVPQRGGRMALRRSTPIYIDLESDSDGELENQGAALSLDYRNINTPLKFDLTLEQDSDPEVHISKVKSDEPELIMYEKLSKRIEALSLTPLPAGRIVGLEVKVAPNLNGEVKKV</sequence>
<reference evidence="2 3" key="1">
    <citation type="journal article" date="2016" name="Sci. Rep.">
        <title>The Dendrobium catenatum Lindl. genome sequence provides insights into polysaccharide synthase, floral development and adaptive evolution.</title>
        <authorList>
            <person name="Zhang G.Q."/>
            <person name="Xu Q."/>
            <person name="Bian C."/>
            <person name="Tsai W.C."/>
            <person name="Yeh C.M."/>
            <person name="Liu K.W."/>
            <person name="Yoshida K."/>
            <person name="Zhang L.S."/>
            <person name="Chang S.B."/>
            <person name="Chen F."/>
            <person name="Shi Y."/>
            <person name="Su Y.Y."/>
            <person name="Zhang Y.Q."/>
            <person name="Chen L.J."/>
            <person name="Yin Y."/>
            <person name="Lin M."/>
            <person name="Huang H."/>
            <person name="Deng H."/>
            <person name="Wang Z.W."/>
            <person name="Zhu S.L."/>
            <person name="Zhao X."/>
            <person name="Deng C."/>
            <person name="Niu S.C."/>
            <person name="Huang J."/>
            <person name="Wang M."/>
            <person name="Liu G.H."/>
            <person name="Yang H.J."/>
            <person name="Xiao X.J."/>
            <person name="Hsiao Y.Y."/>
            <person name="Wu W.L."/>
            <person name="Chen Y.Y."/>
            <person name="Mitsuda N."/>
            <person name="Ohme-Takagi M."/>
            <person name="Luo Y.B."/>
            <person name="Van de Peer Y."/>
            <person name="Liu Z.J."/>
        </authorList>
    </citation>
    <scope>NUCLEOTIDE SEQUENCE [LARGE SCALE GENOMIC DNA]</scope>
    <source>
        <tissue evidence="2">The whole plant</tissue>
    </source>
</reference>
<protein>
    <submittedName>
        <fullName evidence="2">Uncharacterized protein</fullName>
    </submittedName>
</protein>
<evidence type="ECO:0000313" key="3">
    <source>
        <dbReference type="Proteomes" id="UP000233837"/>
    </source>
</evidence>
<name>A0A2I0XBE4_9ASPA</name>